<organism evidence="3 4">
    <name type="scientific">Cavenderia fasciculata</name>
    <name type="common">Slime mold</name>
    <name type="synonym">Dictyostelium fasciculatum</name>
    <dbReference type="NCBI Taxonomy" id="261658"/>
    <lineage>
        <taxon>Eukaryota</taxon>
        <taxon>Amoebozoa</taxon>
        <taxon>Evosea</taxon>
        <taxon>Eumycetozoa</taxon>
        <taxon>Dictyostelia</taxon>
        <taxon>Acytosteliales</taxon>
        <taxon>Cavenderiaceae</taxon>
        <taxon>Cavenderia</taxon>
    </lineage>
</organism>
<dbReference type="Proteomes" id="UP000007797">
    <property type="component" value="Unassembled WGS sequence"/>
</dbReference>
<sequence>MKETTNNNNTNNDNNDSTSIAVSAVDEKALVDKLDDNDIEDRLEKDFERSLRQFGIGDKGIDIFKQGDGSLFTRNDPTREEIERNKQMIDRQGDLFAKAIEMEETIETLQQEISSLKKQLADKDKMIASLQLKK</sequence>
<keyword evidence="4" id="KW-1185">Reference proteome</keyword>
<dbReference type="OrthoDB" id="19608at2759"/>
<proteinExistence type="predicted"/>
<accession>F4PSJ5</accession>
<feature type="compositionally biased region" description="Low complexity" evidence="2">
    <location>
        <begin position="1"/>
        <end position="19"/>
    </location>
</feature>
<evidence type="ECO:0000313" key="3">
    <source>
        <dbReference type="EMBL" id="EGG21525.1"/>
    </source>
</evidence>
<dbReference type="RefSeq" id="XP_004359375.1">
    <property type="nucleotide sequence ID" value="XM_004359318.1"/>
</dbReference>
<dbReference type="KEGG" id="dfa:DFA_01411"/>
<evidence type="ECO:0000313" key="4">
    <source>
        <dbReference type="Proteomes" id="UP000007797"/>
    </source>
</evidence>
<gene>
    <name evidence="3" type="ORF">DFA_01411</name>
</gene>
<feature type="coiled-coil region" evidence="1">
    <location>
        <begin position="99"/>
        <end position="133"/>
    </location>
</feature>
<name>F4PSJ5_CACFS</name>
<reference evidence="4" key="1">
    <citation type="journal article" date="2011" name="Genome Res.">
        <title>Phylogeny-wide analysis of social amoeba genomes highlights ancient origins for complex intercellular communication.</title>
        <authorList>
            <person name="Heidel A.J."/>
            <person name="Lawal H.M."/>
            <person name="Felder M."/>
            <person name="Schilde C."/>
            <person name="Helps N.R."/>
            <person name="Tunggal B."/>
            <person name="Rivero F."/>
            <person name="John U."/>
            <person name="Schleicher M."/>
            <person name="Eichinger L."/>
            <person name="Platzer M."/>
            <person name="Noegel A.A."/>
            <person name="Schaap P."/>
            <person name="Gloeckner G."/>
        </authorList>
    </citation>
    <scope>NUCLEOTIDE SEQUENCE [LARGE SCALE GENOMIC DNA]</scope>
    <source>
        <strain evidence="4">SH3</strain>
    </source>
</reference>
<dbReference type="OMA" id="DYFAKCI"/>
<dbReference type="AlphaFoldDB" id="F4PSJ5"/>
<evidence type="ECO:0000256" key="2">
    <source>
        <dbReference type="SAM" id="MobiDB-lite"/>
    </source>
</evidence>
<feature type="region of interest" description="Disordered" evidence="2">
    <location>
        <begin position="1"/>
        <end position="20"/>
    </location>
</feature>
<protein>
    <submittedName>
        <fullName evidence="3">RNaseIII</fullName>
    </submittedName>
</protein>
<dbReference type="EMBL" id="GL883010">
    <property type="protein sequence ID" value="EGG21525.1"/>
    <property type="molecule type" value="Genomic_DNA"/>
</dbReference>
<dbReference type="GeneID" id="14873377"/>
<keyword evidence="1" id="KW-0175">Coiled coil</keyword>
<evidence type="ECO:0000256" key="1">
    <source>
        <dbReference type="SAM" id="Coils"/>
    </source>
</evidence>